<dbReference type="STRING" id="490622.A0A395N8J9"/>
<gene>
    <name evidence="1" type="ORF">TARUN_10255</name>
</gene>
<keyword evidence="2" id="KW-1185">Reference proteome</keyword>
<proteinExistence type="predicted"/>
<reference evidence="1 2" key="1">
    <citation type="journal article" date="2018" name="PLoS Pathog.">
        <title>Evolution of structural diversity of trichothecenes, a family of toxins produced by plant pathogenic and entomopathogenic fungi.</title>
        <authorList>
            <person name="Proctor R.H."/>
            <person name="McCormick S.P."/>
            <person name="Kim H.S."/>
            <person name="Cardoza R.E."/>
            <person name="Stanley A.M."/>
            <person name="Lindo L."/>
            <person name="Kelly A."/>
            <person name="Brown D.W."/>
            <person name="Lee T."/>
            <person name="Vaughan M.M."/>
            <person name="Alexander N.J."/>
            <person name="Busman M."/>
            <person name="Gutierrez S."/>
        </authorList>
    </citation>
    <scope>NUCLEOTIDE SEQUENCE [LARGE SCALE GENOMIC DNA]</scope>
    <source>
        <strain evidence="1 2">IBT 40837</strain>
    </source>
</reference>
<organism evidence="1 2">
    <name type="scientific">Trichoderma arundinaceum</name>
    <dbReference type="NCBI Taxonomy" id="490622"/>
    <lineage>
        <taxon>Eukaryota</taxon>
        <taxon>Fungi</taxon>
        <taxon>Dikarya</taxon>
        <taxon>Ascomycota</taxon>
        <taxon>Pezizomycotina</taxon>
        <taxon>Sordariomycetes</taxon>
        <taxon>Hypocreomycetidae</taxon>
        <taxon>Hypocreales</taxon>
        <taxon>Hypocreaceae</taxon>
        <taxon>Trichoderma</taxon>
    </lineage>
</organism>
<evidence type="ECO:0000313" key="1">
    <source>
        <dbReference type="EMBL" id="RFU72003.1"/>
    </source>
</evidence>
<dbReference type="AlphaFoldDB" id="A0A395N8J9"/>
<evidence type="ECO:0000313" key="2">
    <source>
        <dbReference type="Proteomes" id="UP000266272"/>
    </source>
</evidence>
<name>A0A395N8J9_TRIAR</name>
<dbReference type="EMBL" id="PXOA01001042">
    <property type="protein sequence ID" value="RFU72003.1"/>
    <property type="molecule type" value="Genomic_DNA"/>
</dbReference>
<feature type="non-terminal residue" evidence="1">
    <location>
        <position position="1"/>
    </location>
</feature>
<dbReference type="Proteomes" id="UP000266272">
    <property type="component" value="Unassembled WGS sequence"/>
</dbReference>
<sequence length="87" mass="10038">LRTMREGMWTVVQERKHTVTKVFPARFDESADGGKQCELMLHGDVTYKTKDGNSSTVPWAGHGILRKVQGEGKEEWKLAEYRVYLLR</sequence>
<protein>
    <submittedName>
        <fullName evidence="1">Uncharacterized protein</fullName>
    </submittedName>
</protein>
<comment type="caution">
    <text evidence="1">The sequence shown here is derived from an EMBL/GenBank/DDBJ whole genome shotgun (WGS) entry which is preliminary data.</text>
</comment>
<dbReference type="OrthoDB" id="3468019at2759"/>
<accession>A0A395N8J9</accession>